<gene>
    <name evidence="2" type="ORF">ETQ85_00110</name>
</gene>
<evidence type="ECO:0000256" key="1">
    <source>
        <dbReference type="SAM" id="MobiDB-lite"/>
    </source>
</evidence>
<reference evidence="2 3" key="1">
    <citation type="submission" date="2019-01" db="EMBL/GenBank/DDBJ databases">
        <title>Zoogloea oleivorans genome sequencing and assembly.</title>
        <authorList>
            <person name="Tancsics A."/>
            <person name="Farkas M."/>
            <person name="Kriszt B."/>
            <person name="Maroti G."/>
            <person name="Horvath B."/>
        </authorList>
    </citation>
    <scope>NUCLEOTIDE SEQUENCE [LARGE SCALE GENOMIC DNA]</scope>
    <source>
        <strain evidence="2 3">Buc</strain>
    </source>
</reference>
<dbReference type="Proteomes" id="UP000389128">
    <property type="component" value="Unassembled WGS sequence"/>
</dbReference>
<dbReference type="EMBL" id="SDKK01000001">
    <property type="protein sequence ID" value="TYC62293.1"/>
    <property type="molecule type" value="Genomic_DNA"/>
</dbReference>
<dbReference type="AlphaFoldDB" id="A0A6C2D8V0"/>
<sequence>MAAGLLALATVGLSGCIVGAVVGTAVDVGVEVVKIPFKVGKGVYDAVKDDPEPAKLQDSSSSVASGRR</sequence>
<evidence type="ECO:0000313" key="2">
    <source>
        <dbReference type="EMBL" id="TYC62293.1"/>
    </source>
</evidence>
<accession>A0A6C2D8V0</accession>
<evidence type="ECO:0000313" key="3">
    <source>
        <dbReference type="Proteomes" id="UP000389128"/>
    </source>
</evidence>
<keyword evidence="3" id="KW-1185">Reference proteome</keyword>
<feature type="region of interest" description="Disordered" evidence="1">
    <location>
        <begin position="49"/>
        <end position="68"/>
    </location>
</feature>
<protein>
    <submittedName>
        <fullName evidence="2">Uncharacterized protein</fullName>
    </submittedName>
</protein>
<name>A0A6C2D8V0_9RHOO</name>
<proteinExistence type="predicted"/>
<organism evidence="2 3">
    <name type="scientific">Zoogloea oleivorans</name>
    <dbReference type="NCBI Taxonomy" id="1552750"/>
    <lineage>
        <taxon>Bacteria</taxon>
        <taxon>Pseudomonadati</taxon>
        <taxon>Pseudomonadota</taxon>
        <taxon>Betaproteobacteria</taxon>
        <taxon>Rhodocyclales</taxon>
        <taxon>Zoogloeaceae</taxon>
        <taxon>Zoogloea</taxon>
    </lineage>
</organism>
<feature type="compositionally biased region" description="Polar residues" evidence="1">
    <location>
        <begin position="57"/>
        <end position="68"/>
    </location>
</feature>
<comment type="caution">
    <text evidence="2">The sequence shown here is derived from an EMBL/GenBank/DDBJ whole genome shotgun (WGS) entry which is preliminary data.</text>
</comment>